<protein>
    <submittedName>
        <fullName evidence="1">Uncharacterized protein</fullName>
    </submittedName>
</protein>
<keyword evidence="2" id="KW-1185">Reference proteome</keyword>
<reference evidence="1 2" key="1">
    <citation type="submission" date="2017-04" db="EMBL/GenBank/DDBJ databases">
        <title>Draft genome sequence of Zooshikella ganghwensis VG4 isolated from Red Sea sediments.</title>
        <authorList>
            <person name="Rehman Z."/>
            <person name="Alam I."/>
            <person name="Kamau A."/>
            <person name="Bajic V."/>
            <person name="Leiknes T."/>
        </authorList>
    </citation>
    <scope>NUCLEOTIDE SEQUENCE [LARGE SCALE GENOMIC DNA]</scope>
    <source>
        <strain evidence="1 2">VG4</strain>
    </source>
</reference>
<dbReference type="RefSeq" id="WP_027708106.1">
    <property type="nucleotide sequence ID" value="NZ_JAEVHG010000002.1"/>
</dbReference>
<dbReference type="Proteomes" id="UP000257039">
    <property type="component" value="Unassembled WGS sequence"/>
</dbReference>
<evidence type="ECO:0000313" key="2">
    <source>
        <dbReference type="Proteomes" id="UP000257039"/>
    </source>
</evidence>
<name>A0A4P9VI80_9GAMM</name>
<comment type="caution">
    <text evidence="1">The sequence shown here is derived from an EMBL/GenBank/DDBJ whole genome shotgun (WGS) entry which is preliminary data.</text>
</comment>
<proteinExistence type="predicted"/>
<gene>
    <name evidence="1" type="ORF">B9G39_05310</name>
</gene>
<evidence type="ECO:0000313" key="1">
    <source>
        <dbReference type="EMBL" id="RDH42915.1"/>
    </source>
</evidence>
<sequence>MATNAAPYNFDKELLQNTHGQINWGPLSLSYSLNLSKLSLVANATLLGVNVGHVQIDPQHPEAQLGGSVGFATAKLMLSVDFDKKVLHYVVDLEAFGHGINKKGDIHL</sequence>
<dbReference type="AlphaFoldDB" id="A0A4P9VI80"/>
<dbReference type="EMBL" id="NDXW01000001">
    <property type="protein sequence ID" value="RDH42915.1"/>
    <property type="molecule type" value="Genomic_DNA"/>
</dbReference>
<accession>A0A4P9VI80</accession>
<organism evidence="1 2">
    <name type="scientific">Zooshikella ganghwensis</name>
    <dbReference type="NCBI Taxonomy" id="202772"/>
    <lineage>
        <taxon>Bacteria</taxon>
        <taxon>Pseudomonadati</taxon>
        <taxon>Pseudomonadota</taxon>
        <taxon>Gammaproteobacteria</taxon>
        <taxon>Oceanospirillales</taxon>
        <taxon>Zooshikellaceae</taxon>
        <taxon>Zooshikella</taxon>
    </lineage>
</organism>